<proteinExistence type="predicted"/>
<evidence type="ECO:0000256" key="2">
    <source>
        <dbReference type="SAM" id="Phobius"/>
    </source>
</evidence>
<evidence type="ECO:0008006" key="4">
    <source>
        <dbReference type="Google" id="ProtNLM"/>
    </source>
</evidence>
<accession>A0AA97CSX7</accession>
<sequence length="164" mass="18202">MSAKRPDGEAQDDLPDSEPEPRSWRAALPFIIAFGVIVVIVAWIALSHLIRPSEERVSEDAKVQYVVNDMYSARNSLNYDLYRDSQCTANIKAKGFPTAAEFADANRGPLEKDGKLVVPEMEVEVTGSRAAVTVHVHRENTEDKKTTTELIVVKQGDDWKVCAS</sequence>
<feature type="transmembrane region" description="Helical" evidence="2">
    <location>
        <begin position="26"/>
        <end position="46"/>
    </location>
</feature>
<name>A0AA97CSX7_9ACTN</name>
<dbReference type="RefSeq" id="WP_420041135.1">
    <property type="nucleotide sequence ID" value="NZ_CP128986.1"/>
</dbReference>
<reference evidence="3" key="1">
    <citation type="submission" date="2023-06" db="EMBL/GenBank/DDBJ databases">
        <title>Gordonia sp. nov. and Pseudochrobactrum sp. nov., two species isolated from the burying beetle Nicrophorus vespilloides.</title>
        <authorList>
            <person name="Poehlein A."/>
            <person name="Guzman J."/>
            <person name="Daniel R."/>
            <person name="Vilcinskas A."/>
        </authorList>
    </citation>
    <scope>NUCLEOTIDE SEQUENCE</scope>
    <source>
        <strain evidence="3">MP11Mi</strain>
    </source>
</reference>
<organism evidence="3">
    <name type="scientific">Gordonia sp. MP11Mi</name>
    <dbReference type="NCBI Taxonomy" id="3022769"/>
    <lineage>
        <taxon>Bacteria</taxon>
        <taxon>Bacillati</taxon>
        <taxon>Actinomycetota</taxon>
        <taxon>Actinomycetes</taxon>
        <taxon>Mycobacteriales</taxon>
        <taxon>Gordoniaceae</taxon>
        <taxon>Gordonia</taxon>
    </lineage>
</organism>
<protein>
    <recommendedName>
        <fullName evidence="4">DUF4878 domain-containing protein</fullName>
    </recommendedName>
</protein>
<keyword evidence="2" id="KW-1133">Transmembrane helix</keyword>
<dbReference type="EMBL" id="CP128986">
    <property type="protein sequence ID" value="WOC11856.1"/>
    <property type="molecule type" value="Genomic_DNA"/>
</dbReference>
<keyword evidence="2" id="KW-0472">Membrane</keyword>
<feature type="compositionally biased region" description="Acidic residues" evidence="1">
    <location>
        <begin position="9"/>
        <end position="18"/>
    </location>
</feature>
<feature type="region of interest" description="Disordered" evidence="1">
    <location>
        <begin position="1"/>
        <end position="20"/>
    </location>
</feature>
<evidence type="ECO:0000256" key="1">
    <source>
        <dbReference type="SAM" id="MobiDB-lite"/>
    </source>
</evidence>
<dbReference type="AlphaFoldDB" id="A0AA97CSX7"/>
<gene>
    <name evidence="3" type="ORF">MP11Mi_09360</name>
</gene>
<keyword evidence="2" id="KW-0812">Transmembrane</keyword>
<evidence type="ECO:0000313" key="3">
    <source>
        <dbReference type="EMBL" id="WOC11856.1"/>
    </source>
</evidence>